<dbReference type="OrthoDB" id="9804614at2"/>
<reference evidence="1 2" key="1">
    <citation type="submission" date="2016-10" db="EMBL/GenBank/DDBJ databases">
        <authorList>
            <person name="de Groot N.N."/>
        </authorList>
    </citation>
    <scope>NUCLEOTIDE SEQUENCE [LARGE SCALE GENOMIC DNA]</scope>
    <source>
        <strain evidence="1 2">CGMCC 1.11030</strain>
    </source>
</reference>
<proteinExistence type="predicted"/>
<keyword evidence="1" id="KW-0238">DNA-binding</keyword>
<evidence type="ECO:0000313" key="2">
    <source>
        <dbReference type="Proteomes" id="UP000199377"/>
    </source>
</evidence>
<dbReference type="STRING" id="1114924.SAMN05216258_108373"/>
<gene>
    <name evidence="1" type="ORF">SAMN05216258_108373</name>
</gene>
<dbReference type="GO" id="GO:0003677">
    <property type="term" value="F:DNA binding"/>
    <property type="evidence" value="ECO:0007669"/>
    <property type="project" value="UniProtKB-KW"/>
</dbReference>
<evidence type="ECO:0000313" key="1">
    <source>
        <dbReference type="EMBL" id="SFI69658.1"/>
    </source>
</evidence>
<dbReference type="Pfam" id="PF04237">
    <property type="entry name" value="YjbR"/>
    <property type="match status" value="1"/>
</dbReference>
<name>A0A1I3KBI0_9RHOB</name>
<dbReference type="EMBL" id="FOQH01000008">
    <property type="protein sequence ID" value="SFI69658.1"/>
    <property type="molecule type" value="Genomic_DNA"/>
</dbReference>
<protein>
    <submittedName>
        <fullName evidence="1">Predicted DNA-binding protein, MmcQ/YjbR family</fullName>
    </submittedName>
</protein>
<keyword evidence="2" id="KW-1185">Reference proteome</keyword>
<dbReference type="InterPro" id="IPR058532">
    <property type="entry name" value="YjbR/MT2646/Rv2570-like"/>
</dbReference>
<accession>A0A1I3KBI0</accession>
<dbReference type="SUPFAM" id="SSF142906">
    <property type="entry name" value="YjbR-like"/>
    <property type="match status" value="1"/>
</dbReference>
<dbReference type="RefSeq" id="WP_092862224.1">
    <property type="nucleotide sequence ID" value="NZ_FOQH01000008.1"/>
</dbReference>
<organism evidence="1 2">
    <name type="scientific">Albimonas pacifica</name>
    <dbReference type="NCBI Taxonomy" id="1114924"/>
    <lineage>
        <taxon>Bacteria</taxon>
        <taxon>Pseudomonadati</taxon>
        <taxon>Pseudomonadota</taxon>
        <taxon>Alphaproteobacteria</taxon>
        <taxon>Rhodobacterales</taxon>
        <taxon>Paracoccaceae</taxon>
        <taxon>Albimonas</taxon>
    </lineage>
</organism>
<dbReference type="AlphaFoldDB" id="A0A1I3KBI0"/>
<sequence length="118" mass="12789">MSAPLERLRALALALPGASEKIAWGEPTFRVEAGIFGMVSTAKGRLSVWLKAPEGAQEMLIEAAPERFFRPPYVGHKGWIGLRLDAPGGPDWEEVAFNLARSHALIAAKRPRRSGAAD</sequence>
<dbReference type="InterPro" id="IPR038056">
    <property type="entry name" value="YjbR-like_sf"/>
</dbReference>
<dbReference type="Proteomes" id="UP000199377">
    <property type="component" value="Unassembled WGS sequence"/>
</dbReference>
<dbReference type="Gene3D" id="3.90.1150.30">
    <property type="match status" value="1"/>
</dbReference>